<reference evidence="4" key="2">
    <citation type="submission" date="2021-01" db="UniProtKB">
        <authorList>
            <consortium name="EnsemblMetazoa"/>
        </authorList>
    </citation>
    <scope>IDENTIFICATION</scope>
</reference>
<feature type="compositionally biased region" description="Acidic residues" evidence="2">
    <location>
        <begin position="62"/>
        <end position="71"/>
    </location>
</feature>
<dbReference type="InParanoid" id="A0A7M7N4V3"/>
<dbReference type="GeneID" id="115919956"/>
<name>A0A7M7N4V3_STRPU</name>
<dbReference type="OrthoDB" id="5971555at2759"/>
<dbReference type="AlphaFoldDB" id="A0A7M7N4V3"/>
<dbReference type="Pfam" id="PF25273">
    <property type="entry name" value="DUF7869"/>
    <property type="match status" value="1"/>
</dbReference>
<dbReference type="OMA" id="CNGRIFN"/>
<dbReference type="RefSeq" id="XP_030830563.1">
    <property type="nucleotide sequence ID" value="XM_030974703.1"/>
</dbReference>
<dbReference type="PANTHER" id="PTHR34415">
    <property type="entry name" value="INTEGRASE CATALYTIC DOMAIN-CONTAINING PROTEIN"/>
    <property type="match status" value="1"/>
</dbReference>
<organism evidence="4 5">
    <name type="scientific">Strongylocentrotus purpuratus</name>
    <name type="common">Purple sea urchin</name>
    <dbReference type="NCBI Taxonomy" id="7668"/>
    <lineage>
        <taxon>Eukaryota</taxon>
        <taxon>Metazoa</taxon>
        <taxon>Echinodermata</taxon>
        <taxon>Eleutherozoa</taxon>
        <taxon>Echinozoa</taxon>
        <taxon>Echinoidea</taxon>
        <taxon>Euechinoidea</taxon>
        <taxon>Echinacea</taxon>
        <taxon>Camarodonta</taxon>
        <taxon>Echinidea</taxon>
        <taxon>Strongylocentrotidae</taxon>
        <taxon>Strongylocentrotus</taxon>
    </lineage>
</organism>
<proteinExistence type="predicted"/>
<feature type="domain" description="DUF7869" evidence="3">
    <location>
        <begin position="458"/>
        <end position="644"/>
    </location>
</feature>
<evidence type="ECO:0000256" key="1">
    <source>
        <dbReference type="SAM" id="Coils"/>
    </source>
</evidence>
<dbReference type="InterPro" id="IPR057191">
    <property type="entry name" value="DUF7869"/>
</dbReference>
<dbReference type="PANTHER" id="PTHR34415:SF1">
    <property type="entry name" value="INTEGRASE CATALYTIC DOMAIN-CONTAINING PROTEIN"/>
    <property type="match status" value="1"/>
</dbReference>
<evidence type="ECO:0000259" key="3">
    <source>
        <dbReference type="Pfam" id="PF25273"/>
    </source>
</evidence>
<sequence>MSRKKRNLTDKTVASLLNDASACGMDVHGLTEHLADYFANPTEPLAAGERGTPSSPRPSSDSESESDEFEEAGPGPAEPCESRDESGDESDWVDEAEEPMDLSSDNESVIRRPGPVIDDVEEEAAAATNLAQQIDLDLEPLKDRVNKCNGRIFNGRRCIEQFSVAEQESIRYSTKELTEFEKDLLLLGIISSSINDGNMTQGKKSKPTERKNTRMRNFCYGQKRICRYTFFYLMEIGPQKFTNLKKWYASNGLIPRRKKSGGRRGKKLLKLEQVEAVVKFILNFTAEHCIHLPGRIPGFKSADVKLLPSYVTKAHLWRLYRDAAPEHGPVAESTFRKLWSDLLSYVVVAKPATDLCWTCQQNNNLITRQVNVPDEEKTEALRRQEEHLLEAQRERDAYRTACQASKAVAREHSIKKLGKNAANSKPVVFHYSFDFAQQVHYPADPQQPGPSYFRTQRKCHIFGMAAEGLPAQVNYLADEGVSCGKGANVVVSYIHHFLENYGIGEQHVHFNADNCAGQNKNNTMLQYLCWRVESNLHKSVSISFLPVGHTKFAPDWCFGLLKQRYRKTKVSCLQDIVNVVDSSTVSGVNIPQLVGNEKGDVFVKVYDWSNHLGKHFKRFPRITFARHFRVTEDHPGRVFYKEKSDSAEEMFDLARPSPPPTLPPLIQPAGLDASRRKYLYEQIREFCTPETRDLVCPAPE</sequence>
<dbReference type="Proteomes" id="UP000007110">
    <property type="component" value="Unassembled WGS sequence"/>
</dbReference>
<evidence type="ECO:0000313" key="4">
    <source>
        <dbReference type="EnsemblMetazoa" id="XP_030830563"/>
    </source>
</evidence>
<feature type="compositionally biased region" description="Acidic residues" evidence="2">
    <location>
        <begin position="86"/>
        <end position="100"/>
    </location>
</feature>
<feature type="region of interest" description="Disordered" evidence="2">
    <location>
        <begin position="40"/>
        <end position="112"/>
    </location>
</feature>
<evidence type="ECO:0000256" key="2">
    <source>
        <dbReference type="SAM" id="MobiDB-lite"/>
    </source>
</evidence>
<accession>A0A7M7N4V3</accession>
<keyword evidence="1" id="KW-0175">Coiled coil</keyword>
<keyword evidence="5" id="KW-1185">Reference proteome</keyword>
<reference evidence="5" key="1">
    <citation type="submission" date="2015-02" db="EMBL/GenBank/DDBJ databases">
        <title>Genome sequencing for Strongylocentrotus purpuratus.</title>
        <authorList>
            <person name="Murali S."/>
            <person name="Liu Y."/>
            <person name="Vee V."/>
            <person name="English A."/>
            <person name="Wang M."/>
            <person name="Skinner E."/>
            <person name="Han Y."/>
            <person name="Muzny D.M."/>
            <person name="Worley K.C."/>
            <person name="Gibbs R.A."/>
        </authorList>
    </citation>
    <scope>NUCLEOTIDE SEQUENCE</scope>
</reference>
<protein>
    <recommendedName>
        <fullName evidence="3">DUF7869 domain-containing protein</fullName>
    </recommendedName>
</protein>
<dbReference type="KEGG" id="spu:115919956"/>
<dbReference type="EnsemblMetazoa" id="XM_030974703">
    <property type="protein sequence ID" value="XP_030830563"/>
    <property type="gene ID" value="LOC115919956"/>
</dbReference>
<feature type="coiled-coil region" evidence="1">
    <location>
        <begin position="374"/>
        <end position="401"/>
    </location>
</feature>
<evidence type="ECO:0000313" key="5">
    <source>
        <dbReference type="Proteomes" id="UP000007110"/>
    </source>
</evidence>